<evidence type="ECO:0000256" key="2">
    <source>
        <dbReference type="ARBA" id="ARBA00006850"/>
    </source>
</evidence>
<dbReference type="InterPro" id="IPR027141">
    <property type="entry name" value="LSm4/Sm_D1/D3"/>
</dbReference>
<dbReference type="FunFam" id="2.30.30.100:FF:000002">
    <property type="entry name" value="Small nuclear ribonucleoprotein Sm D3"/>
    <property type="match status" value="1"/>
</dbReference>
<dbReference type="OrthoDB" id="747253at2759"/>
<dbReference type="Pfam" id="PF01423">
    <property type="entry name" value="LSM"/>
    <property type="match status" value="1"/>
</dbReference>
<evidence type="ECO:0000256" key="5">
    <source>
        <dbReference type="ARBA" id="ARBA00022728"/>
    </source>
</evidence>
<dbReference type="GO" id="GO:0005681">
    <property type="term" value="C:spliceosomal complex"/>
    <property type="evidence" value="ECO:0007669"/>
    <property type="project" value="UniProtKB-UniRule"/>
</dbReference>
<dbReference type="SUPFAM" id="SSF50182">
    <property type="entry name" value="Sm-like ribonucleoproteins"/>
    <property type="match status" value="1"/>
</dbReference>
<comment type="function">
    <text evidence="11">Binds specifically to the 3'-terminal U-tract of U6 snRNA.</text>
</comment>
<comment type="caution">
    <text evidence="14">The sequence shown here is derived from an EMBL/GenBank/DDBJ whole genome shotgun (WGS) entry which is preliminary data.</text>
</comment>
<dbReference type="STRING" id="947166.A0A1D1W978"/>
<feature type="compositionally biased region" description="Basic and acidic residues" evidence="12">
    <location>
        <begin position="82"/>
        <end position="94"/>
    </location>
</feature>
<name>A0A1D1W978_RAMVA</name>
<feature type="compositionally biased region" description="Gly residues" evidence="12">
    <location>
        <begin position="101"/>
        <end position="139"/>
    </location>
</feature>
<evidence type="ECO:0000256" key="6">
    <source>
        <dbReference type="ARBA" id="ARBA00022884"/>
    </source>
</evidence>
<evidence type="ECO:0000256" key="9">
    <source>
        <dbReference type="ARBA" id="ARBA00023274"/>
    </source>
</evidence>
<comment type="function">
    <text evidence="10">Plays a role in pre-mRNA splicing as a core component of the spliceosomal U1, U2, U4 and U5 small nuclear ribonucleoproteins (snRNPs), the building blocks of the spliceosome.</text>
</comment>
<evidence type="ECO:0000313" key="15">
    <source>
        <dbReference type="Proteomes" id="UP000186922"/>
    </source>
</evidence>
<sequence>MLPLSLLRGAINHPVLVELKNGETYNGQLMNVDNWMNLNLKDVICTSKDGEKFWKMGECYIRGSSIKYMRVPDEVAEIVKADMARNKSRPDKRPGSYNNNRGGGGGRGGLFRGRGGGPGGPGRGGGKSFRGGGYGSGGDRGGHGDFNGQASRE</sequence>
<dbReference type="PANTHER" id="PTHR23338">
    <property type="entry name" value="SMALL NUCLEAR RIBONUCLEOPROTEIN SM"/>
    <property type="match status" value="1"/>
</dbReference>
<feature type="domain" description="Sm" evidence="13">
    <location>
        <begin position="2"/>
        <end position="75"/>
    </location>
</feature>
<keyword evidence="6 11" id="KW-0694">RNA-binding</keyword>
<dbReference type="Gene3D" id="2.30.30.100">
    <property type="match status" value="1"/>
</dbReference>
<evidence type="ECO:0000256" key="10">
    <source>
        <dbReference type="ARBA" id="ARBA00058057"/>
    </source>
</evidence>
<keyword evidence="4 11" id="KW-0507">mRNA processing</keyword>
<feature type="region of interest" description="Disordered" evidence="12">
    <location>
        <begin position="82"/>
        <end position="153"/>
    </location>
</feature>
<protein>
    <recommendedName>
        <fullName evidence="11">U6 snRNA-associated Sm-like protein LSm4</fullName>
    </recommendedName>
</protein>
<reference evidence="14 15" key="1">
    <citation type="journal article" date="2016" name="Nat. Commun.">
        <title>Extremotolerant tardigrade genome and improved radiotolerance of human cultured cells by tardigrade-unique protein.</title>
        <authorList>
            <person name="Hashimoto T."/>
            <person name="Horikawa D.D."/>
            <person name="Saito Y."/>
            <person name="Kuwahara H."/>
            <person name="Kozuka-Hata H."/>
            <person name="Shin-I T."/>
            <person name="Minakuchi Y."/>
            <person name="Ohishi K."/>
            <person name="Motoyama A."/>
            <person name="Aizu T."/>
            <person name="Enomoto A."/>
            <person name="Kondo K."/>
            <person name="Tanaka S."/>
            <person name="Hara Y."/>
            <person name="Koshikawa S."/>
            <person name="Sagara H."/>
            <person name="Miura T."/>
            <person name="Yokobori S."/>
            <person name="Miyagawa K."/>
            <person name="Suzuki Y."/>
            <person name="Kubo T."/>
            <person name="Oyama M."/>
            <person name="Kohara Y."/>
            <person name="Fujiyama A."/>
            <person name="Arakawa K."/>
            <person name="Katayama T."/>
            <person name="Toyoda A."/>
            <person name="Kunieda T."/>
        </authorList>
    </citation>
    <scope>NUCLEOTIDE SEQUENCE [LARGE SCALE GENOMIC DNA]</scope>
    <source>
        <strain evidence="14 15">YOKOZUNA-1</strain>
    </source>
</reference>
<keyword evidence="15" id="KW-1185">Reference proteome</keyword>
<organism evidence="14 15">
    <name type="scientific">Ramazzottius varieornatus</name>
    <name type="common">Water bear</name>
    <name type="synonym">Tardigrade</name>
    <dbReference type="NCBI Taxonomy" id="947166"/>
    <lineage>
        <taxon>Eukaryota</taxon>
        <taxon>Metazoa</taxon>
        <taxon>Ecdysozoa</taxon>
        <taxon>Tardigrada</taxon>
        <taxon>Eutardigrada</taxon>
        <taxon>Parachela</taxon>
        <taxon>Hypsibioidea</taxon>
        <taxon>Ramazzottiidae</taxon>
        <taxon>Ramazzottius</taxon>
    </lineage>
</organism>
<comment type="similarity">
    <text evidence="2 11">Belongs to the snRNP Sm proteins family.</text>
</comment>
<dbReference type="PROSITE" id="PS52002">
    <property type="entry name" value="SM"/>
    <property type="match status" value="1"/>
</dbReference>
<keyword evidence="7 11" id="KW-0508">mRNA splicing</keyword>
<evidence type="ECO:0000256" key="8">
    <source>
        <dbReference type="ARBA" id="ARBA00023242"/>
    </source>
</evidence>
<evidence type="ECO:0000259" key="13">
    <source>
        <dbReference type="PROSITE" id="PS52002"/>
    </source>
</evidence>
<evidence type="ECO:0000313" key="14">
    <source>
        <dbReference type="EMBL" id="GAV09900.1"/>
    </source>
</evidence>
<dbReference type="InterPro" id="IPR010920">
    <property type="entry name" value="LSM_dom_sf"/>
</dbReference>
<evidence type="ECO:0000256" key="11">
    <source>
        <dbReference type="RuleBase" id="RU365049"/>
    </source>
</evidence>
<accession>A0A1D1W978</accession>
<gene>
    <name evidence="14" type="primary">RvY_19368-1</name>
    <name evidence="11" type="synonym">LSM4</name>
    <name evidence="14" type="synonym">RvY_19368.1</name>
    <name evidence="14" type="ORF">RvY_19368</name>
</gene>
<dbReference type="InterPro" id="IPR047575">
    <property type="entry name" value="Sm"/>
</dbReference>
<dbReference type="SMART" id="SM00651">
    <property type="entry name" value="Sm"/>
    <property type="match status" value="1"/>
</dbReference>
<evidence type="ECO:0000256" key="1">
    <source>
        <dbReference type="ARBA" id="ARBA00004123"/>
    </source>
</evidence>
<dbReference type="GO" id="GO:0003723">
    <property type="term" value="F:RNA binding"/>
    <property type="evidence" value="ECO:0007669"/>
    <property type="project" value="UniProtKB-KW"/>
</dbReference>
<dbReference type="Proteomes" id="UP000186922">
    <property type="component" value="Unassembled WGS sequence"/>
</dbReference>
<dbReference type="GO" id="GO:0000956">
    <property type="term" value="P:nuclear-transcribed mRNA catabolic process"/>
    <property type="evidence" value="ECO:0007669"/>
    <property type="project" value="UniProtKB-UniRule"/>
</dbReference>
<comment type="similarity">
    <text evidence="3">Belongs to the snRNP core protein family.</text>
</comment>
<evidence type="ECO:0000256" key="4">
    <source>
        <dbReference type="ARBA" id="ARBA00022664"/>
    </source>
</evidence>
<dbReference type="AlphaFoldDB" id="A0A1D1W978"/>
<dbReference type="InterPro" id="IPR001163">
    <property type="entry name" value="Sm_dom_euk/arc"/>
</dbReference>
<comment type="subunit">
    <text evidence="11">LSm subunits form a heteromer with a doughnut shape.</text>
</comment>
<dbReference type="CDD" id="cd01723">
    <property type="entry name" value="LSm4"/>
    <property type="match status" value="1"/>
</dbReference>
<dbReference type="EMBL" id="BDGG01000047">
    <property type="protein sequence ID" value="GAV09900.1"/>
    <property type="molecule type" value="Genomic_DNA"/>
</dbReference>
<evidence type="ECO:0000256" key="12">
    <source>
        <dbReference type="SAM" id="MobiDB-lite"/>
    </source>
</evidence>
<proteinExistence type="inferred from homology"/>
<comment type="subcellular location">
    <subcellularLocation>
        <location evidence="1 11">Nucleus</location>
    </subcellularLocation>
</comment>
<dbReference type="GO" id="GO:0000398">
    <property type="term" value="P:mRNA splicing, via spliceosome"/>
    <property type="evidence" value="ECO:0007669"/>
    <property type="project" value="InterPro"/>
</dbReference>
<keyword evidence="8 11" id="KW-0539">Nucleus</keyword>
<keyword evidence="9 11" id="KW-0687">Ribonucleoprotein</keyword>
<dbReference type="InterPro" id="IPR034101">
    <property type="entry name" value="Lsm4"/>
</dbReference>
<keyword evidence="5 11" id="KW-0747">Spliceosome</keyword>
<evidence type="ECO:0000256" key="3">
    <source>
        <dbReference type="ARBA" id="ARBA00008146"/>
    </source>
</evidence>
<evidence type="ECO:0000256" key="7">
    <source>
        <dbReference type="ARBA" id="ARBA00023187"/>
    </source>
</evidence>